<feature type="transmembrane region" description="Helical" evidence="2">
    <location>
        <begin position="12"/>
        <end position="35"/>
    </location>
</feature>
<dbReference type="Pfam" id="PF20152">
    <property type="entry name" value="DUF6534"/>
    <property type="match status" value="1"/>
</dbReference>
<dbReference type="PANTHER" id="PTHR40465:SF1">
    <property type="entry name" value="DUF6534 DOMAIN-CONTAINING PROTEIN"/>
    <property type="match status" value="1"/>
</dbReference>
<name>A0A9P5ZFM6_9AGAR</name>
<feature type="transmembrane region" description="Helical" evidence="2">
    <location>
        <begin position="47"/>
        <end position="71"/>
    </location>
</feature>
<dbReference type="Proteomes" id="UP000807469">
    <property type="component" value="Unassembled WGS sequence"/>
</dbReference>
<organism evidence="4 5">
    <name type="scientific">Pholiota conissans</name>
    <dbReference type="NCBI Taxonomy" id="109636"/>
    <lineage>
        <taxon>Eukaryota</taxon>
        <taxon>Fungi</taxon>
        <taxon>Dikarya</taxon>
        <taxon>Basidiomycota</taxon>
        <taxon>Agaricomycotina</taxon>
        <taxon>Agaricomycetes</taxon>
        <taxon>Agaricomycetidae</taxon>
        <taxon>Agaricales</taxon>
        <taxon>Agaricineae</taxon>
        <taxon>Strophariaceae</taxon>
        <taxon>Pholiota</taxon>
    </lineage>
</organism>
<keyword evidence="2" id="KW-1133">Transmembrane helix</keyword>
<evidence type="ECO:0000313" key="4">
    <source>
        <dbReference type="EMBL" id="KAF9485775.1"/>
    </source>
</evidence>
<proteinExistence type="predicted"/>
<accession>A0A9P5ZFM6</accession>
<keyword evidence="5" id="KW-1185">Reference proteome</keyword>
<dbReference type="AlphaFoldDB" id="A0A9P5ZFM6"/>
<dbReference type="PANTHER" id="PTHR40465">
    <property type="entry name" value="CHROMOSOME 1, WHOLE GENOME SHOTGUN SEQUENCE"/>
    <property type="match status" value="1"/>
</dbReference>
<reference evidence="4" key="1">
    <citation type="submission" date="2020-11" db="EMBL/GenBank/DDBJ databases">
        <authorList>
            <consortium name="DOE Joint Genome Institute"/>
            <person name="Ahrendt S."/>
            <person name="Riley R."/>
            <person name="Andreopoulos W."/>
            <person name="Labutti K."/>
            <person name="Pangilinan J."/>
            <person name="Ruiz-Duenas F.J."/>
            <person name="Barrasa J.M."/>
            <person name="Sanchez-Garcia M."/>
            <person name="Camarero S."/>
            <person name="Miyauchi S."/>
            <person name="Serrano A."/>
            <person name="Linde D."/>
            <person name="Babiker R."/>
            <person name="Drula E."/>
            <person name="Ayuso-Fernandez I."/>
            <person name="Pacheco R."/>
            <person name="Padilla G."/>
            <person name="Ferreira P."/>
            <person name="Barriuso J."/>
            <person name="Kellner H."/>
            <person name="Castanera R."/>
            <person name="Alfaro M."/>
            <person name="Ramirez L."/>
            <person name="Pisabarro A.G."/>
            <person name="Kuo A."/>
            <person name="Tritt A."/>
            <person name="Lipzen A."/>
            <person name="He G."/>
            <person name="Yan M."/>
            <person name="Ng V."/>
            <person name="Cullen D."/>
            <person name="Martin F."/>
            <person name="Rosso M.-N."/>
            <person name="Henrissat B."/>
            <person name="Hibbett D."/>
            <person name="Martinez A.T."/>
            <person name="Grigoriev I.V."/>
        </authorList>
    </citation>
    <scope>NUCLEOTIDE SEQUENCE</scope>
    <source>
        <strain evidence="4">CIRM-BRFM 674</strain>
    </source>
</reference>
<feature type="transmembrane region" description="Helical" evidence="2">
    <location>
        <begin position="192"/>
        <end position="213"/>
    </location>
</feature>
<feature type="transmembrane region" description="Helical" evidence="2">
    <location>
        <begin position="158"/>
        <end position="180"/>
    </location>
</feature>
<evidence type="ECO:0000259" key="3">
    <source>
        <dbReference type="Pfam" id="PF20152"/>
    </source>
</evidence>
<evidence type="ECO:0000256" key="1">
    <source>
        <dbReference type="SAM" id="MobiDB-lite"/>
    </source>
</evidence>
<protein>
    <recommendedName>
        <fullName evidence="3">DUF6534 domain-containing protein</fullName>
    </recommendedName>
</protein>
<sequence>MGINLLQDIFGALLSGVIVNSWIFGLVCVLSYQYYRNFPSDGKGNKILVLWMLVLQAFNAIVVSKMIYFYILTSFGNYDLLDFATWEFALFHGLSAIAAFFVQIYNASRIFYLTRSYIAVAIITLLATVSVAFALASMSEVYAIVRIDQLGPVDWLAMVWLGSSAGCDIVITVIQVFYLHRSRSTIAKTNRIINLLILYTMSTGLLTSISVVIEVVTLAALGWNYVHVFISVPLGGLYTLSLLVNLDARRQVREVGENTTLKTTRGGRFGISSIQFISAKTDESTPELAFKRETIIEIGVPAHSVSALTTQSGQDESHTAWSEDVSRNS</sequence>
<feature type="region of interest" description="Disordered" evidence="1">
    <location>
        <begin position="307"/>
        <end position="329"/>
    </location>
</feature>
<evidence type="ECO:0000313" key="5">
    <source>
        <dbReference type="Proteomes" id="UP000807469"/>
    </source>
</evidence>
<dbReference type="EMBL" id="MU155133">
    <property type="protein sequence ID" value="KAF9485775.1"/>
    <property type="molecule type" value="Genomic_DNA"/>
</dbReference>
<gene>
    <name evidence="4" type="ORF">BDN70DRAFT_870647</name>
</gene>
<dbReference type="OrthoDB" id="2535105at2759"/>
<keyword evidence="2" id="KW-0472">Membrane</keyword>
<feature type="domain" description="DUF6534" evidence="3">
    <location>
        <begin position="164"/>
        <end position="250"/>
    </location>
</feature>
<comment type="caution">
    <text evidence="4">The sequence shown here is derived from an EMBL/GenBank/DDBJ whole genome shotgun (WGS) entry which is preliminary data.</text>
</comment>
<dbReference type="InterPro" id="IPR045339">
    <property type="entry name" value="DUF6534"/>
</dbReference>
<feature type="transmembrane region" description="Helical" evidence="2">
    <location>
        <begin position="117"/>
        <end position="138"/>
    </location>
</feature>
<feature type="transmembrane region" description="Helical" evidence="2">
    <location>
        <begin position="225"/>
        <end position="244"/>
    </location>
</feature>
<keyword evidence="2" id="KW-0812">Transmembrane</keyword>
<evidence type="ECO:0000256" key="2">
    <source>
        <dbReference type="SAM" id="Phobius"/>
    </source>
</evidence>
<feature type="transmembrane region" description="Helical" evidence="2">
    <location>
        <begin position="83"/>
        <end position="105"/>
    </location>
</feature>